<dbReference type="Gene3D" id="3.40.50.1000">
    <property type="entry name" value="HAD superfamily/HAD-like"/>
    <property type="match status" value="1"/>
</dbReference>
<proteinExistence type="predicted"/>
<name>A0A6V1LFZ6_HETAK</name>
<sequence length="166" mass="18228">MARTQIPVTVLSDGYTNIIAEILKAQAPQICDQYERRLPQDLVIFANSIRLDDYAGFYPSGFEGAPVSEKNLSLGEMNKVRPGLVKTQRPNLLVLGSSPEGWDLAPGFETGIILSVGFMEWTKEAASDLNKCASNYDVVIFHAKGDASFEYVLDLLGGIFPGYFSQ</sequence>
<accession>A0A6V1LFZ6</accession>
<dbReference type="AlphaFoldDB" id="A0A6V1LFZ6"/>
<dbReference type="EMBL" id="HBIU01020390">
    <property type="protein sequence ID" value="CAE0630809.1"/>
    <property type="molecule type" value="Transcribed_RNA"/>
</dbReference>
<gene>
    <name evidence="1" type="ORF">HAKA00212_LOCUS9506</name>
</gene>
<dbReference type="InterPro" id="IPR023214">
    <property type="entry name" value="HAD_sf"/>
</dbReference>
<evidence type="ECO:0000313" key="1">
    <source>
        <dbReference type="EMBL" id="CAE0630809.1"/>
    </source>
</evidence>
<evidence type="ECO:0008006" key="2">
    <source>
        <dbReference type="Google" id="ProtNLM"/>
    </source>
</evidence>
<organism evidence="1">
    <name type="scientific">Heterosigma akashiwo</name>
    <name type="common">Chromophytic alga</name>
    <name type="synonym">Heterosigma carterae</name>
    <dbReference type="NCBI Taxonomy" id="2829"/>
    <lineage>
        <taxon>Eukaryota</taxon>
        <taxon>Sar</taxon>
        <taxon>Stramenopiles</taxon>
        <taxon>Ochrophyta</taxon>
        <taxon>Raphidophyceae</taxon>
        <taxon>Chattonellales</taxon>
        <taxon>Chattonellaceae</taxon>
        <taxon>Heterosigma</taxon>
    </lineage>
</organism>
<protein>
    <recommendedName>
        <fullName evidence="2">5'-nucleotidase</fullName>
    </recommendedName>
</protein>
<reference evidence="1" key="1">
    <citation type="submission" date="2021-01" db="EMBL/GenBank/DDBJ databases">
        <authorList>
            <person name="Corre E."/>
            <person name="Pelletier E."/>
            <person name="Niang G."/>
            <person name="Scheremetjew M."/>
            <person name="Finn R."/>
            <person name="Kale V."/>
            <person name="Holt S."/>
            <person name="Cochrane G."/>
            <person name="Meng A."/>
            <person name="Brown T."/>
            <person name="Cohen L."/>
        </authorList>
    </citation>
    <scope>NUCLEOTIDE SEQUENCE</scope>
    <source>
        <strain evidence="1">CCMP3107</strain>
    </source>
</reference>